<evidence type="ECO:0000313" key="3">
    <source>
        <dbReference type="Proteomes" id="UP000298663"/>
    </source>
</evidence>
<keyword evidence="1" id="KW-0732">Signal</keyword>
<protein>
    <recommendedName>
        <fullName evidence="4">Secreted protein</fullName>
    </recommendedName>
</protein>
<proteinExistence type="predicted"/>
<dbReference type="AlphaFoldDB" id="A0A4U5PK36"/>
<feature type="signal peptide" evidence="1">
    <location>
        <begin position="1"/>
        <end position="19"/>
    </location>
</feature>
<evidence type="ECO:0008006" key="4">
    <source>
        <dbReference type="Google" id="ProtNLM"/>
    </source>
</evidence>
<gene>
    <name evidence="2" type="ORF">L596_010770</name>
</gene>
<organism evidence="2 3">
    <name type="scientific">Steinernema carpocapsae</name>
    <name type="common">Entomopathogenic nematode</name>
    <dbReference type="NCBI Taxonomy" id="34508"/>
    <lineage>
        <taxon>Eukaryota</taxon>
        <taxon>Metazoa</taxon>
        <taxon>Ecdysozoa</taxon>
        <taxon>Nematoda</taxon>
        <taxon>Chromadorea</taxon>
        <taxon>Rhabditida</taxon>
        <taxon>Tylenchina</taxon>
        <taxon>Panagrolaimomorpha</taxon>
        <taxon>Strongyloidoidea</taxon>
        <taxon>Steinernematidae</taxon>
        <taxon>Steinernema</taxon>
    </lineage>
</organism>
<reference evidence="2 3" key="1">
    <citation type="journal article" date="2015" name="Genome Biol.">
        <title>Comparative genomics of Steinernema reveals deeply conserved gene regulatory networks.</title>
        <authorList>
            <person name="Dillman A.R."/>
            <person name="Macchietto M."/>
            <person name="Porter C.F."/>
            <person name="Rogers A."/>
            <person name="Williams B."/>
            <person name="Antoshechkin I."/>
            <person name="Lee M.M."/>
            <person name="Goodwin Z."/>
            <person name="Lu X."/>
            <person name="Lewis E.E."/>
            <person name="Goodrich-Blair H."/>
            <person name="Stock S.P."/>
            <person name="Adams B.J."/>
            <person name="Sternberg P.W."/>
            <person name="Mortazavi A."/>
        </authorList>
    </citation>
    <scope>NUCLEOTIDE SEQUENCE [LARGE SCALE GENOMIC DNA]</scope>
    <source>
        <strain evidence="2 3">ALL</strain>
    </source>
</reference>
<comment type="caution">
    <text evidence="2">The sequence shown here is derived from an EMBL/GenBank/DDBJ whole genome shotgun (WGS) entry which is preliminary data.</text>
</comment>
<keyword evidence="3" id="KW-1185">Reference proteome</keyword>
<sequence length="121" mass="12787">MVGKFVLLALFSTAALIAADAPSNPINGLLGSLGLCRKEQVLSCFILIFRLVRPPVSLENLLLLLLPQTLSVAFLGQLDPSPAPPSQQITAGTLLTKLSPILALETRLLDSTPLLADSELS</sequence>
<dbReference type="EMBL" id="AZBU02000002">
    <property type="protein sequence ID" value="TKR96801.1"/>
    <property type="molecule type" value="Genomic_DNA"/>
</dbReference>
<evidence type="ECO:0000313" key="2">
    <source>
        <dbReference type="EMBL" id="TKR96801.1"/>
    </source>
</evidence>
<feature type="chain" id="PRO_5020481624" description="Secreted protein" evidence="1">
    <location>
        <begin position="20"/>
        <end position="121"/>
    </location>
</feature>
<dbReference type="Proteomes" id="UP000298663">
    <property type="component" value="Unassembled WGS sequence"/>
</dbReference>
<name>A0A4U5PK36_STECR</name>
<accession>A0A4U5PK36</accession>
<reference evidence="2 3" key="2">
    <citation type="journal article" date="2019" name="G3 (Bethesda)">
        <title>Hybrid Assembly of the Genome of the Entomopathogenic Nematode Steinernema carpocapsae Identifies the X-Chromosome.</title>
        <authorList>
            <person name="Serra L."/>
            <person name="Macchietto M."/>
            <person name="Macias-Munoz A."/>
            <person name="McGill C.J."/>
            <person name="Rodriguez I.M."/>
            <person name="Rodriguez B."/>
            <person name="Murad R."/>
            <person name="Mortazavi A."/>
        </authorList>
    </citation>
    <scope>NUCLEOTIDE SEQUENCE [LARGE SCALE GENOMIC DNA]</scope>
    <source>
        <strain evidence="2 3">ALL</strain>
    </source>
</reference>
<evidence type="ECO:0000256" key="1">
    <source>
        <dbReference type="SAM" id="SignalP"/>
    </source>
</evidence>